<dbReference type="Proteomes" id="UP000295620">
    <property type="component" value="Unassembled WGS sequence"/>
</dbReference>
<gene>
    <name evidence="2" type="ORF">ATK78_3393</name>
</gene>
<dbReference type="AlphaFoldDB" id="A0A4R6SV15"/>
<organism evidence="2 3">
    <name type="scientific">Pedobacter metabolipauper</name>
    <dbReference type="NCBI Taxonomy" id="425513"/>
    <lineage>
        <taxon>Bacteria</taxon>
        <taxon>Pseudomonadati</taxon>
        <taxon>Bacteroidota</taxon>
        <taxon>Sphingobacteriia</taxon>
        <taxon>Sphingobacteriales</taxon>
        <taxon>Sphingobacteriaceae</taxon>
        <taxon>Pedobacter</taxon>
    </lineage>
</organism>
<evidence type="ECO:0000259" key="1">
    <source>
        <dbReference type="Pfam" id="PF22563"/>
    </source>
</evidence>
<dbReference type="Gene3D" id="3.40.50.2300">
    <property type="match status" value="1"/>
</dbReference>
<evidence type="ECO:0000313" key="2">
    <source>
        <dbReference type="EMBL" id="TDQ08873.1"/>
    </source>
</evidence>
<sequence length="548" mass="61425">MDGAFILDDDNNPFSKKITHEIGVSPIEYVDLRTDKEIDDYVARIFAQNSIKKLIVPVSLGEGGNNELGLRIALHIRLSERIGEDNLIPIILISDSSLETLLINQSNRYALIAATEGSVLAPLDSTEIKAHLNFTTPISKSEFKNKVLDNVIIKGPETIGPHSMANEWGVIQLDKIANLGSLTASTPALQRKPSLYFKYLLSVNRSRTAASVADNVTSTPNLIPAAGKKILYIDDEGDKGWVQALTKIFNRATVVPLTGNNLSEANFMADIRAQINLEWDLILLDLRLLPWKEDIAGTVHPIGYYSGTKILAEIKTINEGAQVMIFTASNKAWNMRDLIDLGADGYYIKESPKYLIPDNLSLQNYESFKKQVEICFEKKYLRKFFTLKEQAISQTGNSDLSFMAYSQNSLNEFFKLLKLGMWETAFISLFLPIEQHTDALVTGTHGEVMDLTGTIIQMKVGTNYKMVHDEINYNFQIQTSNKKVRARRGLGKISFTMAFKFSKDNAYLIRIGQLVEKRNSISHGSATTIKLQDFEDLIAILKLFRTHS</sequence>
<name>A0A4R6SV15_9SPHI</name>
<dbReference type="Pfam" id="PF22563">
    <property type="entry name" value="iREC"/>
    <property type="match status" value="1"/>
</dbReference>
<keyword evidence="3" id="KW-1185">Reference proteome</keyword>
<proteinExistence type="predicted"/>
<dbReference type="SUPFAM" id="SSF52172">
    <property type="entry name" value="CheY-like"/>
    <property type="match status" value="1"/>
</dbReference>
<dbReference type="RefSeq" id="WP_133577212.1">
    <property type="nucleotide sequence ID" value="NZ_SNYC01000005.1"/>
</dbReference>
<accession>A0A4R6SV15</accession>
<feature type="domain" description="Inactive Receiver" evidence="1">
    <location>
        <begin position="11"/>
        <end position="120"/>
    </location>
</feature>
<dbReference type="InterPro" id="IPR054592">
    <property type="entry name" value="iREC"/>
</dbReference>
<dbReference type="OrthoDB" id="1419680at2"/>
<reference evidence="2 3" key="1">
    <citation type="submission" date="2019-03" db="EMBL/GenBank/DDBJ databases">
        <title>Genomic Encyclopedia of Archaeal and Bacterial Type Strains, Phase II (KMG-II): from individual species to whole genera.</title>
        <authorList>
            <person name="Goeker M."/>
        </authorList>
    </citation>
    <scope>NUCLEOTIDE SEQUENCE [LARGE SCALE GENOMIC DNA]</scope>
    <source>
        <strain evidence="2 3">DSM 19035</strain>
    </source>
</reference>
<protein>
    <recommendedName>
        <fullName evidence="1">Inactive Receiver domain-containing protein</fullName>
    </recommendedName>
</protein>
<dbReference type="InterPro" id="IPR011006">
    <property type="entry name" value="CheY-like_superfamily"/>
</dbReference>
<dbReference type="EMBL" id="SNYC01000005">
    <property type="protein sequence ID" value="TDQ08873.1"/>
    <property type="molecule type" value="Genomic_DNA"/>
</dbReference>
<comment type="caution">
    <text evidence="2">The sequence shown here is derived from an EMBL/GenBank/DDBJ whole genome shotgun (WGS) entry which is preliminary data.</text>
</comment>
<evidence type="ECO:0000313" key="3">
    <source>
        <dbReference type="Proteomes" id="UP000295620"/>
    </source>
</evidence>